<evidence type="ECO:0000256" key="1">
    <source>
        <dbReference type="ARBA" id="ARBA00005254"/>
    </source>
</evidence>
<accession>A0ABX1N399</accession>
<dbReference type="RefSeq" id="WP_169198976.1">
    <property type="nucleotide sequence ID" value="NZ_WTVH02000010.1"/>
</dbReference>
<dbReference type="GO" id="GO:0018807">
    <property type="term" value="F:6-hydroxycyclohex-1-ene-1-carboxyl-CoA hydratase activity"/>
    <property type="evidence" value="ECO:0007669"/>
    <property type="project" value="UniProtKB-EC"/>
</dbReference>
<name>A0ABX1N399_9RHOO</name>
<dbReference type="PANTHER" id="PTHR43802:SF1">
    <property type="entry name" value="IP11341P-RELATED"/>
    <property type="match status" value="1"/>
</dbReference>
<protein>
    <recommendedName>
        <fullName evidence="2">6-oxocyclohex-1-ene-1-carbonyl-CoA hydratase</fullName>
        <ecNumber evidence="2">3.7.1.21</ecNumber>
    </recommendedName>
</protein>
<sequence>MPLQYLRRDNELKDHRLSDDRYFGSSAPSVLYEKKPIKDAAGRPVDGLYSAWVSINNPERFNACTTDMLKGVIAGFQQASADRSVVAVVFTGVGEKAFFTGGNVGDFAAYYSRRPQEFGAYMDLFNAMVDNVLNCQKPVICRVNGARVAGGQEVGLACDLTVTSDLAVFGQASPRHGSAPLGGTTDFLPWFLSIEDATYNCVSCETWSAYKMKAKNLVTKVVPVLRNDGQWVRNPLIRTDTYIDNGEIVYGESVPPDELKSAKELLAQCTTDFSRLDAAVDELLWKFTNLFPHCLMKSIDGIRGKKKFFWDQMKSVNRHWLAANMNSDAWLGFSAMDSKKITGTDTIDFIKYRQLIAQGAVFDDAFAAQVLRPPKA</sequence>
<dbReference type="NCBIfam" id="TIGR03200">
    <property type="entry name" value="dearomat_oah"/>
    <property type="match status" value="1"/>
</dbReference>
<proteinExistence type="inferred from homology"/>
<dbReference type="InterPro" id="IPR017613">
    <property type="entry name" value="Dearomat_hydrolase"/>
</dbReference>
<dbReference type="CDD" id="cd06558">
    <property type="entry name" value="crotonase-like"/>
    <property type="match status" value="1"/>
</dbReference>
<evidence type="ECO:0000256" key="2">
    <source>
        <dbReference type="NCBIfam" id="TIGR03200"/>
    </source>
</evidence>
<reference evidence="3" key="1">
    <citation type="submission" date="2019-12" db="EMBL/GenBank/DDBJ databases">
        <title>Comparative genomics gives insights into the taxonomy of the Azoarcus-Aromatoleum group and reveals separate origins of nif in the plant-associated Azoarcus and non-plant-associated Aromatoleum sub-groups.</title>
        <authorList>
            <person name="Lafos M."/>
            <person name="Maluk M."/>
            <person name="Batista M."/>
            <person name="Junghare M."/>
            <person name="Carmona M."/>
            <person name="Faoro H."/>
            <person name="Cruz L.M."/>
            <person name="Battistoni F."/>
            <person name="De Souza E."/>
            <person name="Pedrosa F."/>
            <person name="Chen W.-M."/>
            <person name="Poole P.S."/>
            <person name="Dixon R.A."/>
            <person name="James E.K."/>
        </authorList>
    </citation>
    <scope>NUCLEOTIDE SEQUENCE</scope>
    <source>
        <strain evidence="3">U120</strain>
    </source>
</reference>
<evidence type="ECO:0000313" key="3">
    <source>
        <dbReference type="EMBL" id="NMF93725.1"/>
    </source>
</evidence>
<dbReference type="InterPro" id="IPR029045">
    <property type="entry name" value="ClpP/crotonase-like_dom_sf"/>
</dbReference>
<dbReference type="EC" id="3.7.1.21" evidence="2"/>
<keyword evidence="3" id="KW-0378">Hydrolase</keyword>
<dbReference type="PANTHER" id="PTHR43802">
    <property type="entry name" value="ENOYL-COA HYDRATASE"/>
    <property type="match status" value="1"/>
</dbReference>
<comment type="similarity">
    <text evidence="1">Belongs to the enoyl-CoA hydratase/isomerase family.</text>
</comment>
<evidence type="ECO:0000313" key="4">
    <source>
        <dbReference type="Proteomes" id="UP000601990"/>
    </source>
</evidence>
<comment type="caution">
    <text evidence="3">The sequence shown here is derived from an EMBL/GenBank/DDBJ whole genome shotgun (WGS) entry which is preliminary data.</text>
</comment>
<dbReference type="SUPFAM" id="SSF52096">
    <property type="entry name" value="ClpP/crotonase"/>
    <property type="match status" value="1"/>
</dbReference>
<dbReference type="InterPro" id="IPR001753">
    <property type="entry name" value="Enoyl-CoA_hydra/iso"/>
</dbReference>
<gene>
    <name evidence="3" type="primary">oah</name>
    <name evidence="3" type="ORF">GO608_10350</name>
</gene>
<dbReference type="Proteomes" id="UP000601990">
    <property type="component" value="Unassembled WGS sequence"/>
</dbReference>
<dbReference type="EMBL" id="WTVH01000017">
    <property type="protein sequence ID" value="NMF93725.1"/>
    <property type="molecule type" value="Genomic_DNA"/>
</dbReference>
<dbReference type="Gene3D" id="3.90.226.10">
    <property type="entry name" value="2-enoyl-CoA Hydratase, Chain A, domain 1"/>
    <property type="match status" value="1"/>
</dbReference>
<keyword evidence="4" id="KW-1185">Reference proteome</keyword>
<organism evidence="3 4">
    <name type="scientific">Aromatoleum buckelii</name>
    <dbReference type="NCBI Taxonomy" id="200254"/>
    <lineage>
        <taxon>Bacteria</taxon>
        <taxon>Pseudomonadati</taxon>
        <taxon>Pseudomonadota</taxon>
        <taxon>Betaproteobacteria</taxon>
        <taxon>Rhodocyclales</taxon>
        <taxon>Rhodocyclaceae</taxon>
        <taxon>Aromatoleum</taxon>
    </lineage>
</organism>
<dbReference type="Pfam" id="PF00378">
    <property type="entry name" value="ECH_1"/>
    <property type="match status" value="1"/>
</dbReference>